<proteinExistence type="predicted"/>
<sequence length="148" mass="15437">MHDPILERTLRRVRAESARAHRRRGGVAAAVSATVLAGVLVCGVQWGHRSVPGEQLVTAASGEIHMTATVSPADGWVRLHATVAGLRPDERCQLVVTDSRGRRFVAGGWVATRGDDTTLSGAALVASSDIAAISVITPDGQVLISATP</sequence>
<evidence type="ECO:0000313" key="3">
    <source>
        <dbReference type="Proteomes" id="UP000272729"/>
    </source>
</evidence>
<dbReference type="RefSeq" id="WP_147459430.1">
    <property type="nucleotide sequence ID" value="NZ_JBIUBA010000016.1"/>
</dbReference>
<reference evidence="2 3" key="1">
    <citation type="submission" date="2018-10" db="EMBL/GenBank/DDBJ databases">
        <title>Sequencing the genomes of 1000 actinobacteria strains.</title>
        <authorList>
            <person name="Klenk H.-P."/>
        </authorList>
    </citation>
    <scope>NUCLEOTIDE SEQUENCE [LARGE SCALE GENOMIC DNA]</scope>
    <source>
        <strain evidence="2 3">DSM 43911</strain>
    </source>
</reference>
<dbReference type="Proteomes" id="UP000272729">
    <property type="component" value="Unassembled WGS sequence"/>
</dbReference>
<dbReference type="EMBL" id="RBXR01000001">
    <property type="protein sequence ID" value="RKT73613.1"/>
    <property type="molecule type" value="Genomic_DNA"/>
</dbReference>
<gene>
    <name evidence="2" type="ORF">DFJ66_6950</name>
</gene>
<dbReference type="OrthoDB" id="5185837at2"/>
<keyword evidence="1" id="KW-1133">Transmembrane helix</keyword>
<evidence type="ECO:0000313" key="2">
    <source>
        <dbReference type="EMBL" id="RKT73613.1"/>
    </source>
</evidence>
<name>A0A495XMD4_9PSEU</name>
<dbReference type="AlphaFoldDB" id="A0A495XMD4"/>
<protein>
    <recommendedName>
        <fullName evidence="4">Anti-sigma factor</fullName>
    </recommendedName>
</protein>
<feature type="transmembrane region" description="Helical" evidence="1">
    <location>
        <begin position="27"/>
        <end position="46"/>
    </location>
</feature>
<accession>A0A495XMD4</accession>
<keyword evidence="1" id="KW-0472">Membrane</keyword>
<keyword evidence="3" id="KW-1185">Reference proteome</keyword>
<evidence type="ECO:0008006" key="4">
    <source>
        <dbReference type="Google" id="ProtNLM"/>
    </source>
</evidence>
<evidence type="ECO:0000256" key="1">
    <source>
        <dbReference type="SAM" id="Phobius"/>
    </source>
</evidence>
<organism evidence="2 3">
    <name type="scientific">Saccharothrix variisporea</name>
    <dbReference type="NCBI Taxonomy" id="543527"/>
    <lineage>
        <taxon>Bacteria</taxon>
        <taxon>Bacillati</taxon>
        <taxon>Actinomycetota</taxon>
        <taxon>Actinomycetes</taxon>
        <taxon>Pseudonocardiales</taxon>
        <taxon>Pseudonocardiaceae</taxon>
        <taxon>Saccharothrix</taxon>
    </lineage>
</organism>
<comment type="caution">
    <text evidence="2">The sequence shown here is derived from an EMBL/GenBank/DDBJ whole genome shotgun (WGS) entry which is preliminary data.</text>
</comment>
<keyword evidence="1" id="KW-0812">Transmembrane</keyword>